<organism evidence="1 2">
    <name type="scientific">Cetraspora pellucida</name>
    <dbReference type="NCBI Taxonomy" id="1433469"/>
    <lineage>
        <taxon>Eukaryota</taxon>
        <taxon>Fungi</taxon>
        <taxon>Fungi incertae sedis</taxon>
        <taxon>Mucoromycota</taxon>
        <taxon>Glomeromycotina</taxon>
        <taxon>Glomeromycetes</taxon>
        <taxon>Diversisporales</taxon>
        <taxon>Gigasporaceae</taxon>
        <taxon>Cetraspora</taxon>
    </lineage>
</organism>
<evidence type="ECO:0000313" key="2">
    <source>
        <dbReference type="Proteomes" id="UP000789759"/>
    </source>
</evidence>
<dbReference type="EMBL" id="CAJVQA010003126">
    <property type="protein sequence ID" value="CAG8567241.1"/>
    <property type="molecule type" value="Genomic_DNA"/>
</dbReference>
<evidence type="ECO:0000313" key="1">
    <source>
        <dbReference type="EMBL" id="CAG8567241.1"/>
    </source>
</evidence>
<reference evidence="1" key="1">
    <citation type="submission" date="2021-06" db="EMBL/GenBank/DDBJ databases">
        <authorList>
            <person name="Kallberg Y."/>
            <person name="Tangrot J."/>
            <person name="Rosling A."/>
        </authorList>
    </citation>
    <scope>NUCLEOTIDE SEQUENCE</scope>
    <source>
        <strain evidence="1">FL966</strain>
    </source>
</reference>
<accession>A0A9N9FYZ2</accession>
<gene>
    <name evidence="1" type="ORF">CPELLU_LOCUS5486</name>
</gene>
<dbReference type="AlphaFoldDB" id="A0A9N9FYZ2"/>
<keyword evidence="2" id="KW-1185">Reference proteome</keyword>
<protein>
    <submittedName>
        <fullName evidence="1">3073_t:CDS:1</fullName>
    </submittedName>
</protein>
<name>A0A9N9FYZ2_9GLOM</name>
<dbReference type="Proteomes" id="UP000789759">
    <property type="component" value="Unassembled WGS sequence"/>
</dbReference>
<proteinExistence type="predicted"/>
<comment type="caution">
    <text evidence="1">The sequence shown here is derived from an EMBL/GenBank/DDBJ whole genome shotgun (WGS) entry which is preliminary data.</text>
</comment>
<sequence>MILPAIIQMRLSNELKVLEAIQKEGHNGVEEGNNFFVEEQGPLFSAV</sequence>